<dbReference type="InterPro" id="IPR016538">
    <property type="entry name" value="UCP008292"/>
</dbReference>
<evidence type="ECO:0000313" key="5">
    <source>
        <dbReference type="Proteomes" id="UP000715965"/>
    </source>
</evidence>
<feature type="domain" description="Calcineurin-like phosphoesterase" evidence="3">
    <location>
        <begin position="9"/>
        <end position="207"/>
    </location>
</feature>
<keyword evidence="1" id="KW-0479">Metal-binding</keyword>
<dbReference type="PANTHER" id="PTHR31302:SF31">
    <property type="entry name" value="PHOSPHODIESTERASE YAEI"/>
    <property type="match status" value="1"/>
</dbReference>
<proteinExistence type="predicted"/>
<dbReference type="PANTHER" id="PTHR31302">
    <property type="entry name" value="TRANSMEMBRANE PROTEIN WITH METALLOPHOSPHOESTERASE DOMAIN-RELATED"/>
    <property type="match status" value="1"/>
</dbReference>
<evidence type="ECO:0000313" key="4">
    <source>
        <dbReference type="EMBL" id="MBE7941304.1"/>
    </source>
</evidence>
<name>A0ABR9SG25_9BURK</name>
<dbReference type="InterPro" id="IPR004843">
    <property type="entry name" value="Calcineurin-like_PHP"/>
</dbReference>
<dbReference type="EMBL" id="JADDOJ010000045">
    <property type="protein sequence ID" value="MBE7941304.1"/>
    <property type="molecule type" value="Genomic_DNA"/>
</dbReference>
<dbReference type="Gene3D" id="3.60.21.10">
    <property type="match status" value="1"/>
</dbReference>
<organism evidence="4 5">
    <name type="scientific">Ramlibacter aquaticus</name>
    <dbReference type="NCBI Taxonomy" id="2780094"/>
    <lineage>
        <taxon>Bacteria</taxon>
        <taxon>Pseudomonadati</taxon>
        <taxon>Pseudomonadota</taxon>
        <taxon>Betaproteobacteria</taxon>
        <taxon>Burkholderiales</taxon>
        <taxon>Comamonadaceae</taxon>
        <taxon>Ramlibacter</taxon>
    </lineage>
</organism>
<keyword evidence="2" id="KW-0378">Hydrolase</keyword>
<evidence type="ECO:0000259" key="3">
    <source>
        <dbReference type="Pfam" id="PF00149"/>
    </source>
</evidence>
<protein>
    <submittedName>
        <fullName evidence="4">Metallophosphoesterase</fullName>
    </submittedName>
</protein>
<dbReference type="Pfam" id="PF00149">
    <property type="entry name" value="Metallophos"/>
    <property type="match status" value="1"/>
</dbReference>
<dbReference type="RefSeq" id="WP_193780844.1">
    <property type="nucleotide sequence ID" value="NZ_JADDOJ010000045.1"/>
</dbReference>
<gene>
    <name evidence="4" type="ORF">IM725_12055</name>
</gene>
<accession>A0ABR9SG25</accession>
<keyword evidence="5" id="KW-1185">Reference proteome</keyword>
<dbReference type="InterPro" id="IPR029052">
    <property type="entry name" value="Metallo-depent_PP-like"/>
</dbReference>
<sequence>MGKSANTVRFAAVGDIHVTRDSAGSLRGFFAQASAAADALLLCGDLTDYGTAEEARILAEELGAVSVPIVAVLGNHDFESGTPEVVTEILTRAGVRVLDGGSCEIEGVGIAGTKGFAGGFGRGSLGAWGEPAIKLFVQEAQQEAMKLESALAKLRTARRIALLHYAPVTGTVQGEPVEIFPFLGSSRLEEPLLRYPVDAVFHGHAHRGTPEGRTINGVPVFNVARPLLLRARPGQPPFWLYELPREETGVPQAAPGPAAAQAVP</sequence>
<dbReference type="SUPFAM" id="SSF56300">
    <property type="entry name" value="Metallo-dependent phosphatases"/>
    <property type="match status" value="1"/>
</dbReference>
<evidence type="ECO:0000256" key="1">
    <source>
        <dbReference type="ARBA" id="ARBA00022723"/>
    </source>
</evidence>
<evidence type="ECO:0000256" key="2">
    <source>
        <dbReference type="ARBA" id="ARBA00022801"/>
    </source>
</evidence>
<comment type="caution">
    <text evidence="4">The sequence shown here is derived from an EMBL/GenBank/DDBJ whole genome shotgun (WGS) entry which is preliminary data.</text>
</comment>
<reference evidence="4 5" key="1">
    <citation type="submission" date="2020-10" db="EMBL/GenBank/DDBJ databases">
        <title>Draft genome of Ramlibacter aquaticus LMG 30558.</title>
        <authorList>
            <person name="Props R."/>
        </authorList>
    </citation>
    <scope>NUCLEOTIDE SEQUENCE [LARGE SCALE GENOMIC DNA]</scope>
    <source>
        <strain evidence="4 5">LMG 30558</strain>
    </source>
</reference>
<dbReference type="PIRSF" id="PIRSF008292">
    <property type="entry name" value="UCP008292"/>
    <property type="match status" value="1"/>
</dbReference>
<dbReference type="InterPro" id="IPR051158">
    <property type="entry name" value="Metallophosphoesterase_sf"/>
</dbReference>
<dbReference type="Proteomes" id="UP000715965">
    <property type="component" value="Unassembled WGS sequence"/>
</dbReference>